<feature type="domain" description="Amidohydrolase-related" evidence="2">
    <location>
        <begin position="52"/>
        <end position="378"/>
    </location>
</feature>
<dbReference type="InterPro" id="IPR006680">
    <property type="entry name" value="Amidohydro-rel"/>
</dbReference>
<dbReference type="SUPFAM" id="SSF51338">
    <property type="entry name" value="Composite domain of metallo-dependent hydrolases"/>
    <property type="match status" value="1"/>
</dbReference>
<dbReference type="InterPro" id="IPR050287">
    <property type="entry name" value="MTA/SAH_deaminase"/>
</dbReference>
<dbReference type="GO" id="GO:0016810">
    <property type="term" value="F:hydrolase activity, acting on carbon-nitrogen (but not peptide) bonds"/>
    <property type="evidence" value="ECO:0007669"/>
    <property type="project" value="InterPro"/>
</dbReference>
<evidence type="ECO:0000259" key="2">
    <source>
        <dbReference type="Pfam" id="PF01979"/>
    </source>
</evidence>
<evidence type="ECO:0000313" key="4">
    <source>
        <dbReference type="Proteomes" id="UP000466586"/>
    </source>
</evidence>
<gene>
    <name evidence="3" type="ORF">GS399_12200</name>
</gene>
<name>A0A7K1YAW9_9SPHI</name>
<keyword evidence="1 3" id="KW-0378">Hydrolase</keyword>
<evidence type="ECO:0000256" key="1">
    <source>
        <dbReference type="ARBA" id="ARBA00022801"/>
    </source>
</evidence>
<dbReference type="AlphaFoldDB" id="A0A7K1YAW9"/>
<dbReference type="Gene3D" id="2.30.40.10">
    <property type="entry name" value="Urease, subunit C, domain 1"/>
    <property type="match status" value="1"/>
</dbReference>
<dbReference type="EMBL" id="WVHT01000005">
    <property type="protein sequence ID" value="MXV51737.1"/>
    <property type="molecule type" value="Genomic_DNA"/>
</dbReference>
<dbReference type="Gene3D" id="3.20.20.140">
    <property type="entry name" value="Metal-dependent hydrolases"/>
    <property type="match status" value="1"/>
</dbReference>
<dbReference type="RefSeq" id="WP_160844918.1">
    <property type="nucleotide sequence ID" value="NZ_WVHT01000005.1"/>
</dbReference>
<proteinExistence type="predicted"/>
<dbReference type="PANTHER" id="PTHR43794:SF11">
    <property type="entry name" value="AMIDOHYDROLASE-RELATED DOMAIN-CONTAINING PROTEIN"/>
    <property type="match status" value="1"/>
</dbReference>
<dbReference type="SUPFAM" id="SSF51556">
    <property type="entry name" value="Metallo-dependent hydrolases"/>
    <property type="match status" value="1"/>
</dbReference>
<sequence length="393" mass="44648">MAKYYSADYIMPVSGPPIKNGVVAVNDDGIVIDVLEKADHVKPGLIVKEHGIIVPGLVNSHCHLELSHLRGRFAEKQGLVPFLKEVISSRGKDDDGLVLEHMQRADEEMYNNGIVVVGDVSNRTISKSVKEKSKIHYHTYVESIGFDPAKAKEVFQHAVEMVDELKPLRSSIVPHAPYSVSKELLRYITHFCSSNGNPFCIHNQETDEENQFYRYKTGAFLDFYKDMGLELNFFKSQARNSLQTLLRYFPDNKNVMLVHNTYTSLKDIYFIQRMSRNINWCFCPKANLFIEGRLPKLDLFLMNGIGETVQIGTDSLASNDELNILSELKVLHQHFPTINFSDSIKWVTLNGARFLKVDHRFGSIEKGKQPGLNLISHVNGLNLTEHSTIKRLI</sequence>
<dbReference type="Proteomes" id="UP000466586">
    <property type="component" value="Unassembled WGS sequence"/>
</dbReference>
<dbReference type="PANTHER" id="PTHR43794">
    <property type="entry name" value="AMINOHYDROLASE SSNA-RELATED"/>
    <property type="match status" value="1"/>
</dbReference>
<organism evidence="3 4">
    <name type="scientific">Hufsiella arboris</name>
    <dbReference type="NCBI Taxonomy" id="2695275"/>
    <lineage>
        <taxon>Bacteria</taxon>
        <taxon>Pseudomonadati</taxon>
        <taxon>Bacteroidota</taxon>
        <taxon>Sphingobacteriia</taxon>
        <taxon>Sphingobacteriales</taxon>
        <taxon>Sphingobacteriaceae</taxon>
        <taxon>Hufsiella</taxon>
    </lineage>
</organism>
<dbReference type="InterPro" id="IPR011059">
    <property type="entry name" value="Metal-dep_hydrolase_composite"/>
</dbReference>
<dbReference type="InterPro" id="IPR032466">
    <property type="entry name" value="Metal_Hydrolase"/>
</dbReference>
<keyword evidence="4" id="KW-1185">Reference proteome</keyword>
<accession>A0A7K1YAW9</accession>
<protein>
    <submittedName>
        <fullName evidence="3">Amidohydrolase family protein</fullName>
    </submittedName>
</protein>
<dbReference type="Pfam" id="PF01979">
    <property type="entry name" value="Amidohydro_1"/>
    <property type="match status" value="1"/>
</dbReference>
<evidence type="ECO:0000313" key="3">
    <source>
        <dbReference type="EMBL" id="MXV51737.1"/>
    </source>
</evidence>
<comment type="caution">
    <text evidence="3">The sequence shown here is derived from an EMBL/GenBank/DDBJ whole genome shotgun (WGS) entry which is preliminary data.</text>
</comment>
<reference evidence="3 4" key="1">
    <citation type="submission" date="2019-11" db="EMBL/GenBank/DDBJ databases">
        <title>Pedobacter sp. HMF7647 Genome sequencing and assembly.</title>
        <authorList>
            <person name="Kang H."/>
            <person name="Kim H."/>
            <person name="Joh K."/>
        </authorList>
    </citation>
    <scope>NUCLEOTIDE SEQUENCE [LARGE SCALE GENOMIC DNA]</scope>
    <source>
        <strain evidence="3 4">HMF7647</strain>
    </source>
</reference>